<dbReference type="CTD" id="642515"/>
<evidence type="ECO:0000256" key="6">
    <source>
        <dbReference type="SAM" id="MobiDB-lite"/>
    </source>
</evidence>
<evidence type="ECO:0000313" key="9">
    <source>
        <dbReference type="Proteomes" id="UP000008143"/>
    </source>
</evidence>
<dbReference type="Pfam" id="PF04505">
    <property type="entry name" value="CD225"/>
    <property type="match status" value="1"/>
</dbReference>
<evidence type="ECO:0000256" key="4">
    <source>
        <dbReference type="ARBA" id="ARBA00022989"/>
    </source>
</evidence>
<protein>
    <submittedName>
        <fullName evidence="8 10">Proline rich transmembrane protein 1B</fullName>
    </submittedName>
</protein>
<dbReference type="PANTHER" id="PTHR14948">
    <property type="entry name" value="NG5"/>
    <property type="match status" value="1"/>
</dbReference>
<feature type="compositionally biased region" description="Basic and acidic residues" evidence="6">
    <location>
        <begin position="8"/>
        <end position="21"/>
    </location>
</feature>
<keyword evidence="4 7" id="KW-1133">Transmembrane helix</keyword>
<dbReference type="OMA" id="GAPHIGF"/>
<feature type="transmembrane region" description="Helical" evidence="7">
    <location>
        <begin position="146"/>
        <end position="168"/>
    </location>
</feature>
<evidence type="ECO:0000256" key="3">
    <source>
        <dbReference type="ARBA" id="ARBA00022692"/>
    </source>
</evidence>
<evidence type="ECO:0000313" key="8">
    <source>
        <dbReference type="Ensembl" id="ENSXETP00000113043"/>
    </source>
</evidence>
<feature type="transmembrane region" description="Helical" evidence="7">
    <location>
        <begin position="194"/>
        <end position="218"/>
    </location>
</feature>
<evidence type="ECO:0000313" key="10">
    <source>
        <dbReference type="RefSeq" id="XP_002936225.2"/>
    </source>
</evidence>
<dbReference type="Ensembl" id="ENSXETT00000108809">
    <property type="protein sequence ID" value="ENSXETP00000113043"/>
    <property type="gene ID" value="ENSXETG00000047973"/>
</dbReference>
<feature type="compositionally biased region" description="Low complexity" evidence="6">
    <location>
        <begin position="27"/>
        <end position="36"/>
    </location>
</feature>
<evidence type="ECO:0000256" key="5">
    <source>
        <dbReference type="ARBA" id="ARBA00023136"/>
    </source>
</evidence>
<dbReference type="Proteomes" id="UP000008143">
    <property type="component" value="Chromosome 8"/>
</dbReference>
<dbReference type="InterPro" id="IPR007593">
    <property type="entry name" value="CD225/Dispanin_fam"/>
</dbReference>
<dbReference type="GO" id="GO:0016020">
    <property type="term" value="C:membrane"/>
    <property type="evidence" value="ECO:0000318"/>
    <property type="project" value="GO_Central"/>
</dbReference>
<dbReference type="OrthoDB" id="6083617at2759"/>
<keyword evidence="3 7" id="KW-0812">Transmembrane</keyword>
<sequence length="219" mass="23878">MATGVEFEVFRIEGSSDHEQRNGPGESSSTSTGLGLRANPPCPGMYQPPRNSQPKNPTEEPKGIENNGFVGDPPPYSPPDPKIAHLLYPAYQSNFSGQMPVLYQPGHGQSMYSSQHQLTPGSYPYIISDGSLGMPPPPPEVRTKDYMVESILVMIFCCFLTGIIAVVYSHEARTALGRGDLLLAQVASRKARSLVLFSLLFGVFVSISWIIYVVVAIFL</sequence>
<dbReference type="GeneTree" id="ENSGT00940000163383"/>
<dbReference type="Xenbase" id="XB-GENE-22069002">
    <property type="gene designation" value="prrt1b"/>
</dbReference>
<reference evidence="8" key="1">
    <citation type="journal article" date="2010" name="Science">
        <title>The genome of the Western clawed frog Xenopus tropicalis.</title>
        <authorList>
            <person name="Hellsten U."/>
            <person name="Harland R.M."/>
            <person name="Gilchrist M.J."/>
            <person name="Hendrix D."/>
            <person name="Jurka J."/>
            <person name="Kapitonov V."/>
            <person name="Ovcharenko I."/>
            <person name="Putnam N.H."/>
            <person name="Shu S."/>
            <person name="Taher L."/>
            <person name="Blitz I.L."/>
            <person name="Blumberg B."/>
            <person name="Dichmann D.S."/>
            <person name="Dubchak I."/>
            <person name="Amaya E."/>
            <person name="Detter J.C."/>
            <person name="Fletcher R."/>
            <person name="Gerhard D.S."/>
            <person name="Goodstein D."/>
            <person name="Graves T."/>
            <person name="Grigoriev I.V."/>
            <person name="Grimwood J."/>
            <person name="Kawashima T."/>
            <person name="Lindquist E."/>
            <person name="Lucas S.M."/>
            <person name="Mead P.E."/>
            <person name="Mitros T."/>
            <person name="Ogino H."/>
            <person name="Ohta Y."/>
            <person name="Poliakov A.V."/>
            <person name="Pollet N."/>
            <person name="Robert J."/>
            <person name="Salamov A."/>
            <person name="Sater A.K."/>
            <person name="Schmutz J."/>
            <person name="Terry A."/>
            <person name="Vize P.D."/>
            <person name="Warren W.C."/>
            <person name="Wells D."/>
            <person name="Wills A."/>
            <person name="Wilson R.K."/>
            <person name="Zimmerman L.B."/>
            <person name="Zorn A.M."/>
            <person name="Grainger R."/>
            <person name="Grammer T."/>
            <person name="Khokha M.K."/>
            <person name="Richardson P.M."/>
            <person name="Rokhsar D.S."/>
        </authorList>
    </citation>
    <scope>NUCLEOTIDE SEQUENCE [LARGE SCALE GENOMIC DNA]</scope>
    <source>
        <strain evidence="8">Nigerian</strain>
    </source>
</reference>
<dbReference type="RefSeq" id="XP_002936225.2">
    <property type="nucleotide sequence ID" value="XM_002936179.5"/>
</dbReference>
<proteinExistence type="inferred from homology"/>
<comment type="similarity">
    <text evidence="2">Belongs to the CD225/Dispanin family.</text>
</comment>
<evidence type="ECO:0000256" key="7">
    <source>
        <dbReference type="SAM" id="Phobius"/>
    </source>
</evidence>
<dbReference type="AlphaFoldDB" id="A0A803JYE5"/>
<reference evidence="10" key="3">
    <citation type="submission" date="2025-04" db="UniProtKB">
        <authorList>
            <consortium name="RefSeq"/>
        </authorList>
    </citation>
    <scope>IDENTIFICATION</scope>
    <source>
        <strain evidence="10">Nigerian</strain>
        <tissue evidence="10">Liver and blood</tissue>
    </source>
</reference>
<keyword evidence="5 7" id="KW-0472">Membrane</keyword>
<dbReference type="GeneID" id="100490260"/>
<feature type="region of interest" description="Disordered" evidence="6">
    <location>
        <begin position="1"/>
        <end position="76"/>
    </location>
</feature>
<accession>A0A803JYE5</accession>
<dbReference type="AGR" id="Xenbase:XB-GENE-22069002"/>
<name>A0A803JYE5_XENTR</name>
<evidence type="ECO:0000313" key="11">
    <source>
        <dbReference type="Xenbase" id="XB-GENE-22069002"/>
    </source>
</evidence>
<organism evidence="8">
    <name type="scientific">Xenopus tropicalis</name>
    <name type="common">Western clawed frog</name>
    <name type="synonym">Silurana tropicalis</name>
    <dbReference type="NCBI Taxonomy" id="8364"/>
    <lineage>
        <taxon>Eukaryota</taxon>
        <taxon>Metazoa</taxon>
        <taxon>Chordata</taxon>
        <taxon>Craniata</taxon>
        <taxon>Vertebrata</taxon>
        <taxon>Euteleostomi</taxon>
        <taxon>Amphibia</taxon>
        <taxon>Batrachia</taxon>
        <taxon>Anura</taxon>
        <taxon>Pipoidea</taxon>
        <taxon>Pipidae</taxon>
        <taxon>Xenopodinae</taxon>
        <taxon>Xenopus</taxon>
        <taxon>Silurana</taxon>
    </lineage>
</organism>
<comment type="subcellular location">
    <subcellularLocation>
        <location evidence="1">Membrane</location>
    </subcellularLocation>
</comment>
<reference evidence="8" key="2">
    <citation type="submission" date="2021-03" db="UniProtKB">
        <authorList>
            <consortium name="Ensembl"/>
        </authorList>
    </citation>
    <scope>IDENTIFICATION</scope>
</reference>
<evidence type="ECO:0000256" key="1">
    <source>
        <dbReference type="ARBA" id="ARBA00004370"/>
    </source>
</evidence>
<dbReference type="PANTHER" id="PTHR14948:SF18">
    <property type="entry name" value="PROLINE RICH TRANSMEMBRANE PROTEIN 1B"/>
    <property type="match status" value="1"/>
</dbReference>
<keyword evidence="9" id="KW-1185">Reference proteome</keyword>
<dbReference type="KEGG" id="xtr:100490260"/>
<dbReference type="InterPro" id="IPR051423">
    <property type="entry name" value="CD225/Dispanin"/>
</dbReference>
<gene>
    <name evidence="8 10 11" type="primary">prrt1b</name>
</gene>
<evidence type="ECO:0000256" key="2">
    <source>
        <dbReference type="ARBA" id="ARBA00006843"/>
    </source>
</evidence>